<gene>
    <name evidence="10" type="ORF">C8C77_11215</name>
</gene>
<keyword evidence="3" id="KW-0813">Transport</keyword>
<evidence type="ECO:0000256" key="4">
    <source>
        <dbReference type="ARBA" id="ARBA00022452"/>
    </source>
</evidence>
<reference evidence="10 11" key="1">
    <citation type="submission" date="2019-03" db="EMBL/GenBank/DDBJ databases">
        <title>Subsurface microbial communities from deep shales in Ohio and West Virginia, USA.</title>
        <authorList>
            <person name="Wrighton K."/>
        </authorList>
    </citation>
    <scope>NUCLEOTIDE SEQUENCE [LARGE SCALE GENOMIC DNA]</scope>
    <source>
        <strain evidence="10 11">MSL9.2</strain>
    </source>
</reference>
<dbReference type="Proteomes" id="UP000294697">
    <property type="component" value="Unassembled WGS sequence"/>
</dbReference>
<proteinExistence type="inferred from homology"/>
<dbReference type="GO" id="GO:0015562">
    <property type="term" value="F:efflux transmembrane transporter activity"/>
    <property type="evidence" value="ECO:0007669"/>
    <property type="project" value="InterPro"/>
</dbReference>
<evidence type="ECO:0000256" key="3">
    <source>
        <dbReference type="ARBA" id="ARBA00022448"/>
    </source>
</evidence>
<keyword evidence="5 9" id="KW-0812">Transmembrane</keyword>
<dbReference type="Pfam" id="PF02321">
    <property type="entry name" value="OEP"/>
    <property type="match status" value="2"/>
</dbReference>
<evidence type="ECO:0000256" key="6">
    <source>
        <dbReference type="ARBA" id="ARBA00023136"/>
    </source>
</evidence>
<dbReference type="GO" id="GO:0015288">
    <property type="term" value="F:porin activity"/>
    <property type="evidence" value="ECO:0007669"/>
    <property type="project" value="TreeGrafter"/>
</dbReference>
<accession>A0A4R7YZ16</accession>
<keyword evidence="7" id="KW-0998">Cell outer membrane</keyword>
<feature type="coiled-coil region" evidence="8">
    <location>
        <begin position="345"/>
        <end position="404"/>
    </location>
</feature>
<protein>
    <submittedName>
        <fullName evidence="10">Outer membrane protein TolC</fullName>
    </submittedName>
</protein>
<dbReference type="InterPro" id="IPR051906">
    <property type="entry name" value="TolC-like"/>
</dbReference>
<dbReference type="PANTHER" id="PTHR30026:SF20">
    <property type="entry name" value="OUTER MEMBRANE PROTEIN TOLC"/>
    <property type="match status" value="1"/>
</dbReference>
<evidence type="ECO:0000256" key="1">
    <source>
        <dbReference type="ARBA" id="ARBA00004442"/>
    </source>
</evidence>
<dbReference type="EMBL" id="SODA01000012">
    <property type="protein sequence ID" value="TDW03481.1"/>
    <property type="molecule type" value="Genomic_DNA"/>
</dbReference>
<name>A0A4R7YZ16_9FIRM</name>
<keyword evidence="4" id="KW-1134">Transmembrane beta strand</keyword>
<dbReference type="AlphaFoldDB" id="A0A4R7YZ16"/>
<dbReference type="GO" id="GO:0009279">
    <property type="term" value="C:cell outer membrane"/>
    <property type="evidence" value="ECO:0007669"/>
    <property type="project" value="UniProtKB-SubCell"/>
</dbReference>
<dbReference type="PANTHER" id="PTHR30026">
    <property type="entry name" value="OUTER MEMBRANE PROTEIN TOLC"/>
    <property type="match status" value="1"/>
</dbReference>
<comment type="subcellular location">
    <subcellularLocation>
        <location evidence="1">Cell outer membrane</location>
    </subcellularLocation>
</comment>
<feature type="coiled-coil region" evidence="8">
    <location>
        <begin position="146"/>
        <end position="204"/>
    </location>
</feature>
<keyword evidence="6 9" id="KW-0472">Membrane</keyword>
<organism evidence="10 11">
    <name type="scientific">Halanaerobium saccharolyticum</name>
    <dbReference type="NCBI Taxonomy" id="43595"/>
    <lineage>
        <taxon>Bacteria</taxon>
        <taxon>Bacillati</taxon>
        <taxon>Bacillota</taxon>
        <taxon>Clostridia</taxon>
        <taxon>Halanaerobiales</taxon>
        <taxon>Halanaerobiaceae</taxon>
        <taxon>Halanaerobium</taxon>
    </lineage>
</organism>
<comment type="similarity">
    <text evidence="2">Belongs to the outer membrane factor (OMF) (TC 1.B.17) family.</text>
</comment>
<dbReference type="SUPFAM" id="SSF56954">
    <property type="entry name" value="Outer membrane efflux proteins (OEP)"/>
    <property type="match status" value="1"/>
</dbReference>
<evidence type="ECO:0000256" key="5">
    <source>
        <dbReference type="ARBA" id="ARBA00022692"/>
    </source>
</evidence>
<feature type="transmembrane region" description="Helical" evidence="9">
    <location>
        <begin position="7"/>
        <end position="27"/>
    </location>
</feature>
<sequence>MRLNKIILYTIILIVISSFIPVSMVAAEINLDAVLKSALGNNNTLKSARERLKAAEMQKKAADSIMNSKLNGELSWQDEELTEDGSIFSTINYSKFLAESLGTEAQLDKADLKYYIAELEYKKTREEVLAAVIKQYYNLIKIDNLIKSQKSAVAEAEALYQNAKKRHADNLITDADLLRTKINLEKVREKLKSLKSDRIKAKEELILLTGINASEVKLVDRKVTSLKRNFEFKKESLLKKANKNRSDYQIKKLNADLIRADIRYLNSKDNPVFSLGGEYLFEDGKVKSSLNSKYQFNLSASADTREQNEKYISVKNLELLQESEWKVTAALSYQFSDGGKNNAEIKAAEARLKESEFGLKNLEAQIKIEVSSLLRQLDLAKNRVDTAAQNLKRAKLEYQSTKSRYQKGAVIESELISAQKLVAEAESNLAAAEYSVQLKKTEILAAVENIHKSFTTGKLGGDSSE</sequence>
<evidence type="ECO:0000256" key="8">
    <source>
        <dbReference type="SAM" id="Coils"/>
    </source>
</evidence>
<dbReference type="InterPro" id="IPR003423">
    <property type="entry name" value="OMP_efflux"/>
</dbReference>
<comment type="caution">
    <text evidence="10">The sequence shown here is derived from an EMBL/GenBank/DDBJ whole genome shotgun (WGS) entry which is preliminary data.</text>
</comment>
<keyword evidence="9" id="KW-1133">Transmembrane helix</keyword>
<evidence type="ECO:0000256" key="9">
    <source>
        <dbReference type="SAM" id="Phobius"/>
    </source>
</evidence>
<evidence type="ECO:0000313" key="10">
    <source>
        <dbReference type="EMBL" id="TDW03481.1"/>
    </source>
</evidence>
<evidence type="ECO:0000313" key="11">
    <source>
        <dbReference type="Proteomes" id="UP000294697"/>
    </source>
</evidence>
<dbReference type="OrthoDB" id="2110449at2"/>
<keyword evidence="8" id="KW-0175">Coiled coil</keyword>
<evidence type="ECO:0000256" key="2">
    <source>
        <dbReference type="ARBA" id="ARBA00007613"/>
    </source>
</evidence>
<dbReference type="RefSeq" id="WP_111572199.1">
    <property type="nucleotide sequence ID" value="NZ_QLME01000010.1"/>
</dbReference>
<dbReference type="GO" id="GO:1990281">
    <property type="term" value="C:efflux pump complex"/>
    <property type="evidence" value="ECO:0007669"/>
    <property type="project" value="TreeGrafter"/>
</dbReference>
<dbReference type="Gene3D" id="1.20.1600.10">
    <property type="entry name" value="Outer membrane efflux proteins (OEP)"/>
    <property type="match status" value="1"/>
</dbReference>
<evidence type="ECO:0000256" key="7">
    <source>
        <dbReference type="ARBA" id="ARBA00023237"/>
    </source>
</evidence>